<dbReference type="PRINTS" id="PR00508">
    <property type="entry name" value="S21N4MTFRASE"/>
</dbReference>
<dbReference type="EC" id="2.1.1.-" evidence="4"/>
<dbReference type="InterPro" id="IPR036086">
    <property type="entry name" value="ParB/Sulfiredoxin_sf"/>
</dbReference>
<dbReference type="InterPro" id="IPR029063">
    <property type="entry name" value="SAM-dependent_MTases_sf"/>
</dbReference>
<dbReference type="InterPro" id="IPR003115">
    <property type="entry name" value="ParB_N"/>
</dbReference>
<dbReference type="CDD" id="cd16403">
    <property type="entry name" value="ParB_N_like_MT"/>
    <property type="match status" value="1"/>
</dbReference>
<feature type="domain" description="ParB-like N-terminal" evidence="6">
    <location>
        <begin position="6"/>
        <end position="92"/>
    </location>
</feature>
<evidence type="ECO:0000256" key="2">
    <source>
        <dbReference type="ARBA" id="ARBA00022603"/>
    </source>
</evidence>
<protein>
    <recommendedName>
        <fullName evidence="4">Methyltransferase</fullName>
        <ecNumber evidence="4">2.1.1.-</ecNumber>
    </recommendedName>
</protein>
<feature type="region of interest" description="Disordered" evidence="5">
    <location>
        <begin position="439"/>
        <end position="465"/>
    </location>
</feature>
<dbReference type="GO" id="GO:0032259">
    <property type="term" value="P:methylation"/>
    <property type="evidence" value="ECO:0007669"/>
    <property type="project" value="UniProtKB-KW"/>
</dbReference>
<keyword evidence="2 7" id="KW-0489">Methyltransferase</keyword>
<dbReference type="GO" id="GO:0008170">
    <property type="term" value="F:N-methyltransferase activity"/>
    <property type="evidence" value="ECO:0007669"/>
    <property type="project" value="InterPro"/>
</dbReference>
<evidence type="ECO:0000256" key="5">
    <source>
        <dbReference type="SAM" id="MobiDB-lite"/>
    </source>
</evidence>
<name>A0A1I4XG28_9PROT</name>
<keyword evidence="3" id="KW-0808">Transferase</keyword>
<dbReference type="EMBL" id="FOVJ01000001">
    <property type="protein sequence ID" value="SFN24857.1"/>
    <property type="molecule type" value="Genomic_DNA"/>
</dbReference>
<organism evidence="7 8">
    <name type="scientific">Nitrosospira briensis</name>
    <dbReference type="NCBI Taxonomy" id="35799"/>
    <lineage>
        <taxon>Bacteria</taxon>
        <taxon>Pseudomonadati</taxon>
        <taxon>Pseudomonadota</taxon>
        <taxon>Betaproteobacteria</taxon>
        <taxon>Nitrosomonadales</taxon>
        <taxon>Nitrosomonadaceae</taxon>
        <taxon>Nitrosospira</taxon>
    </lineage>
</organism>
<dbReference type="InterPro" id="IPR001091">
    <property type="entry name" value="RM_Methyltransferase"/>
</dbReference>
<dbReference type="AlphaFoldDB" id="A0A1I4XG28"/>
<evidence type="ECO:0000256" key="1">
    <source>
        <dbReference type="ARBA" id="ARBA00006594"/>
    </source>
</evidence>
<evidence type="ECO:0000259" key="6">
    <source>
        <dbReference type="SMART" id="SM00470"/>
    </source>
</evidence>
<dbReference type="SUPFAM" id="SSF53335">
    <property type="entry name" value="S-adenosyl-L-methionine-dependent methyltransferases"/>
    <property type="match status" value="1"/>
</dbReference>
<dbReference type="OrthoDB" id="9816288at2"/>
<dbReference type="Pfam" id="PF02195">
    <property type="entry name" value="ParB_N"/>
    <property type="match status" value="1"/>
</dbReference>
<feature type="compositionally biased region" description="Polar residues" evidence="5">
    <location>
        <begin position="456"/>
        <end position="465"/>
    </location>
</feature>
<dbReference type="PROSITE" id="PS00092">
    <property type="entry name" value="N6_MTASE"/>
    <property type="match status" value="1"/>
</dbReference>
<dbReference type="GO" id="GO:0003677">
    <property type="term" value="F:DNA binding"/>
    <property type="evidence" value="ECO:0007669"/>
    <property type="project" value="InterPro"/>
</dbReference>
<keyword evidence="8" id="KW-1185">Reference proteome</keyword>
<dbReference type="Proteomes" id="UP000183107">
    <property type="component" value="Unassembled WGS sequence"/>
</dbReference>
<sequence>MNLIIQYRPITALHLDSRNPRVHTSQQIRKIGQSIESFGFNVPVLIDDTGKVLAGHGRVMACQKLGWAEVPTIQLSHLTSEQARAFSIADNRLTEIAEWDDQLLAQSLRELAAADLDFSIEATGFTMGEIDLRIDDPALGKAADPDPADRIEETGTNHPVSQTGDLWQLGRHRLLCGNALQPENYTVLLEGKQAHMVFTDPPYNVPINGHVSGKGVMQHREFAMAAGEMSEAEFADFLTEVFQCLARHTLSGSLHYLCMDWRHIHEITAAGKEAYSGLKNLCVWVKDNGGMGSLYRSRHELVFVFKNGTAPHRNNVQLGTYGRYRTNVWEYPGAHTLSRQGEEGNLLALHPTVKPVQMVADAMLDCSARGDLVLDPFLGSGTSLIAAERVGRSCRGMELDPCYVDVTIRRWERHTGAEAIHAASGMTYAARETWMREQSRIRAQDRSQEQTRMHEQATTQEAGHV</sequence>
<dbReference type="InterPro" id="IPR015840">
    <property type="entry name" value="DNA_MeTrfase_ParB"/>
</dbReference>
<dbReference type="InterPro" id="IPR002941">
    <property type="entry name" value="DNA_methylase_N4/N6"/>
</dbReference>
<dbReference type="Gene3D" id="3.90.1530.10">
    <property type="entry name" value="Conserved hypothetical protein from pyrococcus furiosus pfu- 392566-001, ParB domain"/>
    <property type="match status" value="1"/>
</dbReference>
<reference evidence="8" key="1">
    <citation type="submission" date="2016-10" db="EMBL/GenBank/DDBJ databases">
        <authorList>
            <person name="Varghese N."/>
        </authorList>
    </citation>
    <scope>NUCLEOTIDE SEQUENCE [LARGE SCALE GENOMIC DNA]</scope>
    <source>
        <strain evidence="8">Nsp8</strain>
    </source>
</reference>
<dbReference type="SUPFAM" id="SSF110849">
    <property type="entry name" value="ParB/Sulfiredoxin"/>
    <property type="match status" value="1"/>
</dbReference>
<evidence type="ECO:0000313" key="8">
    <source>
        <dbReference type="Proteomes" id="UP000183107"/>
    </source>
</evidence>
<dbReference type="InterPro" id="IPR002052">
    <property type="entry name" value="DNA_methylase_N6_adenine_CS"/>
</dbReference>
<gene>
    <name evidence="7" type="ORF">SAMN05216386_0113</name>
</gene>
<evidence type="ECO:0000256" key="4">
    <source>
        <dbReference type="RuleBase" id="RU362026"/>
    </source>
</evidence>
<proteinExistence type="inferred from homology"/>
<feature type="region of interest" description="Disordered" evidence="5">
    <location>
        <begin position="142"/>
        <end position="163"/>
    </location>
</feature>
<dbReference type="SMART" id="SM00470">
    <property type="entry name" value="ParB"/>
    <property type="match status" value="1"/>
</dbReference>
<dbReference type="PIRSF" id="PIRSF036758">
    <property type="entry name" value="Aden_M_ParB"/>
    <property type="match status" value="1"/>
</dbReference>
<comment type="similarity">
    <text evidence="1 4">Belongs to the N(4)/N(6)-methyltransferase family.</text>
</comment>
<evidence type="ECO:0000256" key="3">
    <source>
        <dbReference type="ARBA" id="ARBA00022679"/>
    </source>
</evidence>
<dbReference type="Pfam" id="PF01555">
    <property type="entry name" value="N6_N4_Mtase"/>
    <property type="match status" value="1"/>
</dbReference>
<feature type="compositionally biased region" description="Basic and acidic residues" evidence="5">
    <location>
        <begin position="439"/>
        <end position="455"/>
    </location>
</feature>
<dbReference type="Gene3D" id="3.40.50.150">
    <property type="entry name" value="Vaccinia Virus protein VP39"/>
    <property type="match status" value="1"/>
</dbReference>
<feature type="compositionally biased region" description="Basic and acidic residues" evidence="5">
    <location>
        <begin position="142"/>
        <end position="155"/>
    </location>
</feature>
<accession>A0A1I4XG28</accession>
<evidence type="ECO:0000313" key="7">
    <source>
        <dbReference type="EMBL" id="SFN24857.1"/>
    </source>
</evidence>